<evidence type="ECO:0000313" key="1">
    <source>
        <dbReference type="EMBL" id="UNY46972.1"/>
    </source>
</evidence>
<accession>A0AAE9K570</accession>
<protein>
    <submittedName>
        <fullName evidence="1">Uncharacterized protein</fullName>
    </submittedName>
</protein>
<name>A0AAE9K570_9CAUD</name>
<gene>
    <name evidence="1" type="ORF">EHEKIMEA_00090</name>
</gene>
<dbReference type="EMBL" id="OM638103">
    <property type="protein sequence ID" value="UNY46972.1"/>
    <property type="molecule type" value="Genomic_DNA"/>
</dbReference>
<reference evidence="1 2" key="1">
    <citation type="submission" date="2022-02" db="EMBL/GenBank/DDBJ databases">
        <authorList>
            <person name="Tian F."/>
            <person name="Li J."/>
            <person name="Li F."/>
            <person name="Tong Y."/>
        </authorList>
    </citation>
    <scope>NUCLEOTIDE SEQUENCE [LARGE SCALE GENOMIC DNA]</scope>
</reference>
<dbReference type="Proteomes" id="UP000832072">
    <property type="component" value="Segment"/>
</dbReference>
<organism evidence="1 2">
    <name type="scientific">Cronobacter phage LPCS28</name>
    <dbReference type="NCBI Taxonomy" id="2924885"/>
    <lineage>
        <taxon>Viruses</taxon>
        <taxon>Duplodnaviria</taxon>
        <taxon>Heunggongvirae</taxon>
        <taxon>Uroviricota</taxon>
        <taxon>Caudoviricetes</taxon>
        <taxon>Pantevenvirales</taxon>
        <taxon>Straboviridae</taxon>
        <taxon>Nanhuvirus</taxon>
        <taxon>Nanhuvirus LPCS28</taxon>
    </lineage>
</organism>
<evidence type="ECO:0000313" key="2">
    <source>
        <dbReference type="Proteomes" id="UP000832072"/>
    </source>
</evidence>
<sequence length="114" mass="13993">MSRTVRRVNKYVSYCTLYNVKRCNSELQIALMDPHRYRFQLKYRGFDEEYAAKFYRDGYYDRFCSSKTFRKNSIYKAKEKAYYKQALKKCLKSEDYEYEAINIRKILGGFADWW</sequence>
<keyword evidence="2" id="KW-1185">Reference proteome</keyword>
<proteinExistence type="predicted"/>